<organism evidence="2 3">
    <name type="scientific">Salinimicrobium oceani</name>
    <dbReference type="NCBI Taxonomy" id="2722702"/>
    <lineage>
        <taxon>Bacteria</taxon>
        <taxon>Pseudomonadati</taxon>
        <taxon>Bacteroidota</taxon>
        <taxon>Flavobacteriia</taxon>
        <taxon>Flavobacteriales</taxon>
        <taxon>Flavobacteriaceae</taxon>
        <taxon>Salinimicrobium</taxon>
    </lineage>
</organism>
<name>A0ABX1D3T0_9FLAO</name>
<gene>
    <name evidence="2" type="ORF">HC175_11770</name>
</gene>
<feature type="transmembrane region" description="Helical" evidence="1">
    <location>
        <begin position="7"/>
        <end position="25"/>
    </location>
</feature>
<reference evidence="2 3" key="1">
    <citation type="submission" date="2020-03" db="EMBL/GenBank/DDBJ databases">
        <title>Salinimicrobium sp. nov, isolated from SCS.</title>
        <authorList>
            <person name="Cao W.R."/>
        </authorList>
    </citation>
    <scope>NUCLEOTIDE SEQUENCE [LARGE SCALE GENOMIC DNA]</scope>
    <source>
        <strain evidence="3">J15B91</strain>
    </source>
</reference>
<keyword evidence="3" id="KW-1185">Reference proteome</keyword>
<proteinExistence type="predicted"/>
<evidence type="ECO:0000313" key="2">
    <source>
        <dbReference type="EMBL" id="NJW53596.1"/>
    </source>
</evidence>
<accession>A0ABX1D3T0</accession>
<dbReference type="EMBL" id="JAAVJR010000006">
    <property type="protein sequence ID" value="NJW53596.1"/>
    <property type="molecule type" value="Genomic_DNA"/>
</dbReference>
<comment type="caution">
    <text evidence="2">The sequence shown here is derived from an EMBL/GenBank/DDBJ whole genome shotgun (WGS) entry which is preliminary data.</text>
</comment>
<evidence type="ECO:0000256" key="1">
    <source>
        <dbReference type="SAM" id="Phobius"/>
    </source>
</evidence>
<keyword evidence="1" id="KW-1133">Transmembrane helix</keyword>
<dbReference type="RefSeq" id="WP_168138701.1">
    <property type="nucleotide sequence ID" value="NZ_JAAVJR010000006.1"/>
</dbReference>
<evidence type="ECO:0000313" key="3">
    <source>
        <dbReference type="Proteomes" id="UP000703674"/>
    </source>
</evidence>
<sequence>MKLRSEIIWAALVIVTAVVSFFIGIETGKLEIEETFNTSLEKKSDKIAALEFKVQQLSEELTSRGIFSYPQASIVSGKNKETATVLINLNGREAIDNLEIERRIRPDYTSNKTEMPQPKSTRATVGLLNAHHPVMFEVEKFENEIAIDLIFRSKEKKWHQYLRAHKNDQGEIKTFWVITNSESEVIDKHIDEGFPVDKEEHLSFGPEKELKYSEIRMNSIFRP</sequence>
<dbReference type="Proteomes" id="UP000703674">
    <property type="component" value="Unassembled WGS sequence"/>
</dbReference>
<keyword evidence="1" id="KW-0812">Transmembrane</keyword>
<protein>
    <submittedName>
        <fullName evidence="2">Uncharacterized protein</fullName>
    </submittedName>
</protein>
<keyword evidence="1" id="KW-0472">Membrane</keyword>